<name>A0A1M7RB36_9ACTN</name>
<dbReference type="Proteomes" id="UP000184440">
    <property type="component" value="Unassembled WGS sequence"/>
</dbReference>
<feature type="compositionally biased region" description="Low complexity" evidence="1">
    <location>
        <begin position="308"/>
        <end position="326"/>
    </location>
</feature>
<keyword evidence="2" id="KW-0472">Membrane</keyword>
<feature type="compositionally biased region" description="Low complexity" evidence="1">
    <location>
        <begin position="334"/>
        <end position="345"/>
    </location>
</feature>
<feature type="transmembrane region" description="Helical" evidence="2">
    <location>
        <begin position="70"/>
        <end position="95"/>
    </location>
</feature>
<feature type="transmembrane region" description="Helical" evidence="2">
    <location>
        <begin position="102"/>
        <end position="132"/>
    </location>
</feature>
<dbReference type="EMBL" id="FRCS01000009">
    <property type="protein sequence ID" value="SHN43380.1"/>
    <property type="molecule type" value="Genomic_DNA"/>
</dbReference>
<evidence type="ECO:0000313" key="4">
    <source>
        <dbReference type="Proteomes" id="UP000184440"/>
    </source>
</evidence>
<evidence type="ECO:0000313" key="3">
    <source>
        <dbReference type="EMBL" id="SHN43380.1"/>
    </source>
</evidence>
<evidence type="ECO:0000256" key="1">
    <source>
        <dbReference type="SAM" id="MobiDB-lite"/>
    </source>
</evidence>
<dbReference type="InterPro" id="IPR046096">
    <property type="entry name" value="DUF6114"/>
</dbReference>
<feature type="compositionally biased region" description="Pro residues" evidence="1">
    <location>
        <begin position="290"/>
        <end position="307"/>
    </location>
</feature>
<gene>
    <name evidence="3" type="ORF">SAMN05443668_109139</name>
</gene>
<dbReference type="STRING" id="134849.SAMN05443668_109139"/>
<feature type="transmembrane region" description="Helical" evidence="2">
    <location>
        <begin position="45"/>
        <end position="64"/>
    </location>
</feature>
<dbReference type="Pfam" id="PF19609">
    <property type="entry name" value="DUF6114"/>
    <property type="match status" value="1"/>
</dbReference>
<keyword evidence="4" id="KW-1185">Reference proteome</keyword>
<accession>A0A1M7RB36</accession>
<evidence type="ECO:0000256" key="2">
    <source>
        <dbReference type="SAM" id="Phobius"/>
    </source>
</evidence>
<dbReference type="AlphaFoldDB" id="A0A1M7RB36"/>
<proteinExistence type="predicted"/>
<keyword evidence="2" id="KW-0812">Transmembrane</keyword>
<feature type="region of interest" description="Disordered" evidence="1">
    <location>
        <begin position="261"/>
        <end position="357"/>
    </location>
</feature>
<organism evidence="3 4">
    <name type="scientific">Cryptosporangium aurantiacum</name>
    <dbReference type="NCBI Taxonomy" id="134849"/>
    <lineage>
        <taxon>Bacteria</taxon>
        <taxon>Bacillati</taxon>
        <taxon>Actinomycetota</taxon>
        <taxon>Actinomycetes</taxon>
        <taxon>Cryptosporangiales</taxon>
        <taxon>Cryptosporangiaceae</taxon>
        <taxon>Cryptosporangium</taxon>
    </lineage>
</organism>
<feature type="region of interest" description="Disordered" evidence="1">
    <location>
        <begin position="150"/>
        <end position="235"/>
    </location>
</feature>
<sequence length="497" mass="50506">MLLSRSGAPRSGAPRSGAARGRLDEVLPFPDARHWFRRWRRTRPFWAGCAVIAGGTIMLSVPLAPLPVMMHVGTAAVSGVAFGLILIAAGLFFWFAPQQRTFVAVVSVIVSLASFVTTNLGGLGFGMLLGLVGSSMAFGWRPHSAVAAGRHAGRRPAAPDPDEDATDVLDPVDLLDNDPGDDDRRAADPDAEAPTAEIPLGTGERGTGEPGDDRAPAVGRAAPVSPAAEPPPGRGHGPGLTALVLVVALVLAGAVQAGAAAPAAAAAPRDPTAECPDDSPDLIDLILPWLPRPADPCPEPSTTPTPAPSAGTPGGTTPSPGTTPGATPTPTPTPSASGTAPPAAGDGTGPGYPVAPNVSQVSADTLEATGFTFRGATTLPTATGPIKVLVFHADRLVAAAYRIRTADPGPVLNLGVNLDISDVEIYATGLSGTVTVPYLDIPLLPISITAAIIPTWLKLNLTLPLFSGRDVTAGQVLIRAGTVRSTELDVTVAPEGQ</sequence>
<protein>
    <submittedName>
        <fullName evidence="3">Uncharacterized protein</fullName>
    </submittedName>
</protein>
<keyword evidence="2" id="KW-1133">Transmembrane helix</keyword>
<reference evidence="3 4" key="1">
    <citation type="submission" date="2016-11" db="EMBL/GenBank/DDBJ databases">
        <authorList>
            <person name="Jaros S."/>
            <person name="Januszkiewicz K."/>
            <person name="Wedrychowicz H."/>
        </authorList>
    </citation>
    <scope>NUCLEOTIDE SEQUENCE [LARGE SCALE GENOMIC DNA]</scope>
    <source>
        <strain evidence="3 4">DSM 46144</strain>
    </source>
</reference>